<dbReference type="InterPro" id="IPR009057">
    <property type="entry name" value="Homeodomain-like_sf"/>
</dbReference>
<feature type="domain" description="Transposase Tc1-like" evidence="1">
    <location>
        <begin position="88"/>
        <end position="135"/>
    </location>
</feature>
<dbReference type="OrthoDB" id="2416077at2759"/>
<dbReference type="Pfam" id="PF13358">
    <property type="entry name" value="DDE_3"/>
    <property type="match status" value="1"/>
</dbReference>
<dbReference type="GO" id="GO:0006313">
    <property type="term" value="P:DNA transposition"/>
    <property type="evidence" value="ECO:0007669"/>
    <property type="project" value="InterPro"/>
</dbReference>
<dbReference type="GO" id="GO:0015074">
    <property type="term" value="P:DNA integration"/>
    <property type="evidence" value="ECO:0007669"/>
    <property type="project" value="InterPro"/>
</dbReference>
<keyword evidence="4" id="KW-1185">Reference proteome</keyword>
<dbReference type="SUPFAM" id="SSF46689">
    <property type="entry name" value="Homeodomain-like"/>
    <property type="match status" value="1"/>
</dbReference>
<name>A0A8H7VDS9_9FUNG</name>
<protein>
    <recommendedName>
        <fullName evidence="5">Transposase</fullName>
    </recommendedName>
</protein>
<dbReference type="PANTHER" id="PTHR23022:SF135">
    <property type="entry name" value="SI:DKEY-77F5.3"/>
    <property type="match status" value="1"/>
</dbReference>
<dbReference type="InterPro" id="IPR002492">
    <property type="entry name" value="Transposase_Tc1-like"/>
</dbReference>
<evidence type="ECO:0000313" key="4">
    <source>
        <dbReference type="Proteomes" id="UP000646827"/>
    </source>
</evidence>
<comment type="caution">
    <text evidence="3">The sequence shown here is derived from an EMBL/GenBank/DDBJ whole genome shotgun (WGS) entry which is preliminary data.</text>
</comment>
<organism evidence="3 4">
    <name type="scientific">Circinella minor</name>
    <dbReference type="NCBI Taxonomy" id="1195481"/>
    <lineage>
        <taxon>Eukaryota</taxon>
        <taxon>Fungi</taxon>
        <taxon>Fungi incertae sedis</taxon>
        <taxon>Mucoromycota</taxon>
        <taxon>Mucoromycotina</taxon>
        <taxon>Mucoromycetes</taxon>
        <taxon>Mucorales</taxon>
        <taxon>Lichtheimiaceae</taxon>
        <taxon>Circinella</taxon>
    </lineage>
</organism>
<dbReference type="GO" id="GO:0003677">
    <property type="term" value="F:DNA binding"/>
    <property type="evidence" value="ECO:0007669"/>
    <property type="project" value="InterPro"/>
</dbReference>
<evidence type="ECO:0000259" key="2">
    <source>
        <dbReference type="Pfam" id="PF13358"/>
    </source>
</evidence>
<dbReference type="InterPro" id="IPR038717">
    <property type="entry name" value="Tc1-like_DDE_dom"/>
</dbReference>
<dbReference type="InterPro" id="IPR052338">
    <property type="entry name" value="Transposase_5"/>
</dbReference>
<dbReference type="Proteomes" id="UP000646827">
    <property type="component" value="Unassembled WGS sequence"/>
</dbReference>
<dbReference type="Gene3D" id="3.30.420.10">
    <property type="entry name" value="Ribonuclease H-like superfamily/Ribonuclease H"/>
    <property type="match status" value="1"/>
</dbReference>
<reference evidence="3 4" key="1">
    <citation type="submission" date="2020-12" db="EMBL/GenBank/DDBJ databases">
        <title>Metabolic potential, ecology and presence of endohyphal bacteria is reflected in genomic diversity of Mucoromycotina.</title>
        <authorList>
            <person name="Muszewska A."/>
            <person name="Okrasinska A."/>
            <person name="Steczkiewicz K."/>
            <person name="Drgas O."/>
            <person name="Orlowska M."/>
            <person name="Perlinska-Lenart U."/>
            <person name="Aleksandrzak-Piekarczyk T."/>
            <person name="Szatraj K."/>
            <person name="Zielenkiewicz U."/>
            <person name="Pilsyk S."/>
            <person name="Malc E."/>
            <person name="Mieczkowski P."/>
            <person name="Kruszewska J.S."/>
            <person name="Biernat P."/>
            <person name="Pawlowska J."/>
        </authorList>
    </citation>
    <scope>NUCLEOTIDE SEQUENCE [LARGE SCALE GENOMIC DNA]</scope>
    <source>
        <strain evidence="3 4">CBS 142.35</strain>
    </source>
</reference>
<evidence type="ECO:0008006" key="5">
    <source>
        <dbReference type="Google" id="ProtNLM"/>
    </source>
</evidence>
<feature type="domain" description="Tc1-like transposase DDE" evidence="2">
    <location>
        <begin position="144"/>
        <end position="297"/>
    </location>
</feature>
<dbReference type="PANTHER" id="PTHR23022">
    <property type="entry name" value="TRANSPOSABLE ELEMENT-RELATED"/>
    <property type="match status" value="1"/>
</dbReference>
<accession>A0A8H7VDS9</accession>
<sequence>MKKISLENHQEIIHYLSKGRSIRQTAKKTSVGHSTVGRIYKKTPNIPKNSKNGRPVKANHSTSKVLVRQFKKYELRNASQGSKYLKAYYNIDVVPQTVRNMLYKGGLKAFKKPKKPIISEKNRKKRLKWAQEHKNWTPKDWKRVVWSDETRINRFGSDSDLYGWRNPQNKLTKQDVRETSKADGSRLMVWSCITWDGVGYICDIGDHNMVKEDYLDILKSDLLNSLNYYNLDNNRTIFMQDNNPKHKAKLVMDWLNQQQFEVMDWPPQSPDLNPIENMWAKLKKMLKKSYSQPAKNKDELFKRVGECWYKIDAIECQKYIESMPRRVKQVLDARGLWTRY</sequence>
<gene>
    <name evidence="3" type="ORF">INT45_007729</name>
</gene>
<evidence type="ECO:0000313" key="3">
    <source>
        <dbReference type="EMBL" id="KAG2210804.1"/>
    </source>
</evidence>
<dbReference type="AlphaFoldDB" id="A0A8H7VDS9"/>
<dbReference type="EMBL" id="JAEPRB010000874">
    <property type="protein sequence ID" value="KAG2210804.1"/>
    <property type="molecule type" value="Genomic_DNA"/>
</dbReference>
<dbReference type="Pfam" id="PF01498">
    <property type="entry name" value="HTH_Tnp_Tc3_2"/>
    <property type="match status" value="1"/>
</dbReference>
<proteinExistence type="predicted"/>
<dbReference type="InterPro" id="IPR036397">
    <property type="entry name" value="RNaseH_sf"/>
</dbReference>
<evidence type="ECO:0000259" key="1">
    <source>
        <dbReference type="Pfam" id="PF01498"/>
    </source>
</evidence>